<feature type="domain" description="MD-2-related lipid-recognition" evidence="3">
    <location>
        <begin position="41"/>
        <end position="166"/>
    </location>
</feature>
<evidence type="ECO:0000256" key="1">
    <source>
        <dbReference type="ARBA" id="ARBA00016056"/>
    </source>
</evidence>
<dbReference type="SMART" id="SM00737">
    <property type="entry name" value="ML"/>
    <property type="match status" value="1"/>
</dbReference>
<dbReference type="Proteomes" id="UP000799537">
    <property type="component" value="Unassembled WGS sequence"/>
</dbReference>
<dbReference type="InterPro" id="IPR014756">
    <property type="entry name" value="Ig_E-set"/>
</dbReference>
<evidence type="ECO:0000256" key="2">
    <source>
        <dbReference type="SAM" id="SignalP"/>
    </source>
</evidence>
<accession>A0A6A6D6N7</accession>
<evidence type="ECO:0000313" key="5">
    <source>
        <dbReference type="Proteomes" id="UP000799537"/>
    </source>
</evidence>
<proteinExistence type="predicted"/>
<evidence type="ECO:0000313" key="4">
    <source>
        <dbReference type="EMBL" id="KAF2173892.1"/>
    </source>
</evidence>
<dbReference type="EMBL" id="ML993579">
    <property type="protein sequence ID" value="KAF2173892.1"/>
    <property type="molecule type" value="Genomic_DNA"/>
</dbReference>
<dbReference type="OrthoDB" id="6409159at2759"/>
<name>A0A6A6D6N7_ZASCE</name>
<dbReference type="GeneID" id="54556789"/>
<feature type="chain" id="PRO_5025351138" description="Phosphatidylglycerol/phosphatidylinositol transfer protein" evidence="2">
    <location>
        <begin position="18"/>
        <end position="168"/>
    </location>
</feature>
<keyword evidence="2" id="KW-0732">Signal</keyword>
<dbReference type="SUPFAM" id="SSF81296">
    <property type="entry name" value="E set domains"/>
    <property type="match status" value="1"/>
</dbReference>
<sequence>MYFPLLVLYNLIALARSYSIPHQIPFTNSNNDLSVPGTNPFTYCTDPKSYILQISSLNITLSEATNNKPNLSVSLDAHLIQTIENGAKVRVQISVKRDGRSMSWEEQEFDLCEVLGREFDVECPVKSGVETRERVLKFYGHDIERVIVLNAWTRNQERVVCLVGALKF</sequence>
<dbReference type="InterPro" id="IPR003172">
    <property type="entry name" value="ML_dom"/>
</dbReference>
<dbReference type="AlphaFoldDB" id="A0A6A6D6N7"/>
<organism evidence="4 5">
    <name type="scientific">Zasmidium cellare ATCC 36951</name>
    <dbReference type="NCBI Taxonomy" id="1080233"/>
    <lineage>
        <taxon>Eukaryota</taxon>
        <taxon>Fungi</taxon>
        <taxon>Dikarya</taxon>
        <taxon>Ascomycota</taxon>
        <taxon>Pezizomycotina</taxon>
        <taxon>Dothideomycetes</taxon>
        <taxon>Dothideomycetidae</taxon>
        <taxon>Mycosphaerellales</taxon>
        <taxon>Mycosphaerellaceae</taxon>
        <taxon>Zasmidium</taxon>
    </lineage>
</organism>
<gene>
    <name evidence="4" type="ORF">M409DRAFT_16161</name>
</gene>
<feature type="signal peptide" evidence="2">
    <location>
        <begin position="1"/>
        <end position="17"/>
    </location>
</feature>
<dbReference type="RefSeq" id="XP_033674781.1">
    <property type="nucleotide sequence ID" value="XM_033803517.1"/>
</dbReference>
<evidence type="ECO:0000259" key="3">
    <source>
        <dbReference type="SMART" id="SM00737"/>
    </source>
</evidence>
<reference evidence="4" key="1">
    <citation type="journal article" date="2020" name="Stud. Mycol.">
        <title>101 Dothideomycetes genomes: a test case for predicting lifestyles and emergence of pathogens.</title>
        <authorList>
            <person name="Haridas S."/>
            <person name="Albert R."/>
            <person name="Binder M."/>
            <person name="Bloem J."/>
            <person name="Labutti K."/>
            <person name="Salamov A."/>
            <person name="Andreopoulos B."/>
            <person name="Baker S."/>
            <person name="Barry K."/>
            <person name="Bills G."/>
            <person name="Bluhm B."/>
            <person name="Cannon C."/>
            <person name="Castanera R."/>
            <person name="Culley D."/>
            <person name="Daum C."/>
            <person name="Ezra D."/>
            <person name="Gonzalez J."/>
            <person name="Henrissat B."/>
            <person name="Kuo A."/>
            <person name="Liang C."/>
            <person name="Lipzen A."/>
            <person name="Lutzoni F."/>
            <person name="Magnuson J."/>
            <person name="Mondo S."/>
            <person name="Nolan M."/>
            <person name="Ohm R."/>
            <person name="Pangilinan J."/>
            <person name="Park H.-J."/>
            <person name="Ramirez L."/>
            <person name="Alfaro M."/>
            <person name="Sun H."/>
            <person name="Tritt A."/>
            <person name="Yoshinaga Y."/>
            <person name="Zwiers L.-H."/>
            <person name="Turgeon B."/>
            <person name="Goodwin S."/>
            <person name="Spatafora J."/>
            <person name="Crous P."/>
            <person name="Grigoriev I."/>
        </authorList>
    </citation>
    <scope>NUCLEOTIDE SEQUENCE</scope>
    <source>
        <strain evidence="4">ATCC 36951</strain>
    </source>
</reference>
<dbReference type="Pfam" id="PF02221">
    <property type="entry name" value="E1_DerP2_DerF2"/>
    <property type="match status" value="1"/>
</dbReference>
<keyword evidence="5" id="KW-1185">Reference proteome</keyword>
<protein>
    <recommendedName>
        <fullName evidence="1">Phosphatidylglycerol/phosphatidylinositol transfer protein</fullName>
    </recommendedName>
</protein>